<evidence type="ECO:0000256" key="2">
    <source>
        <dbReference type="ARBA" id="ARBA00022801"/>
    </source>
</evidence>
<dbReference type="Proteomes" id="UP000006727">
    <property type="component" value="Chromosome 6"/>
</dbReference>
<dbReference type="EnsemblPlants" id="Pp3c6_1970V3.1">
    <property type="protein sequence ID" value="PAC:32976989.CDS.1"/>
    <property type="gene ID" value="Pp3c6_1970"/>
</dbReference>
<evidence type="ECO:0000259" key="4">
    <source>
        <dbReference type="PROSITE" id="PS51206"/>
    </source>
</evidence>
<evidence type="ECO:0000256" key="1">
    <source>
        <dbReference type="ARBA" id="ARBA00022741"/>
    </source>
</evidence>
<dbReference type="InterPro" id="IPR051620">
    <property type="entry name" value="ORF904-like_C"/>
</dbReference>
<dbReference type="PaxDb" id="3218-PP1S77_114V6.1"/>
<proteinExistence type="predicted"/>
<keyword evidence="2" id="KW-0378">Hydrolase</keyword>
<gene>
    <name evidence="5" type="ORF">PHYPA_008395</name>
</gene>
<keyword evidence="7" id="KW-1185">Reference proteome</keyword>
<protein>
    <recommendedName>
        <fullName evidence="4">SF3 helicase domain-containing protein</fullName>
    </recommendedName>
</protein>
<dbReference type="AlphaFoldDB" id="A0A2K1KE14"/>
<feature type="domain" description="SF3 helicase" evidence="4">
    <location>
        <begin position="1"/>
        <end position="156"/>
    </location>
</feature>
<reference evidence="6" key="3">
    <citation type="submission" date="2020-12" db="UniProtKB">
        <authorList>
            <consortium name="EnsemblPlants"/>
        </authorList>
    </citation>
    <scope>IDENTIFICATION</scope>
</reference>
<dbReference type="PROSITE" id="PS51206">
    <property type="entry name" value="SF3_HELICASE_1"/>
    <property type="match status" value="1"/>
</dbReference>
<dbReference type="InParanoid" id="A0A2K1KE14"/>
<keyword evidence="1" id="KW-0547">Nucleotide-binding</keyword>
<accession>A0A2K1KE14</accession>
<evidence type="ECO:0000313" key="7">
    <source>
        <dbReference type="Proteomes" id="UP000006727"/>
    </source>
</evidence>
<dbReference type="GO" id="GO:0016787">
    <property type="term" value="F:hydrolase activity"/>
    <property type="evidence" value="ECO:0007669"/>
    <property type="project" value="UniProtKB-KW"/>
</dbReference>
<evidence type="ECO:0000313" key="6">
    <source>
        <dbReference type="EnsemblPlants" id="PAC:32976989.CDS.1"/>
    </source>
</evidence>
<dbReference type="EMBL" id="ABEU02000006">
    <property type="protein sequence ID" value="PNR52021.1"/>
    <property type="molecule type" value="Genomic_DNA"/>
</dbReference>
<evidence type="ECO:0000256" key="3">
    <source>
        <dbReference type="ARBA" id="ARBA00022840"/>
    </source>
</evidence>
<name>A0A2K1KE14_PHYPA</name>
<dbReference type="InterPro" id="IPR027417">
    <property type="entry name" value="P-loop_NTPase"/>
</dbReference>
<dbReference type="OMA" id="AHIAIME"/>
<dbReference type="PANTHER" id="PTHR35372">
    <property type="entry name" value="ATP BINDING PROTEIN-RELATED"/>
    <property type="match status" value="1"/>
</dbReference>
<keyword evidence="3" id="KW-0067">ATP-binding</keyword>
<dbReference type="InterPro" id="IPR014015">
    <property type="entry name" value="Helicase_SF3_DNA-vir"/>
</dbReference>
<dbReference type="GO" id="GO:0005524">
    <property type="term" value="F:ATP binding"/>
    <property type="evidence" value="ECO:0007669"/>
    <property type="project" value="UniProtKB-KW"/>
</dbReference>
<organism evidence="5">
    <name type="scientific">Physcomitrium patens</name>
    <name type="common">Spreading-leaved earth moss</name>
    <name type="synonym">Physcomitrella patens</name>
    <dbReference type="NCBI Taxonomy" id="3218"/>
    <lineage>
        <taxon>Eukaryota</taxon>
        <taxon>Viridiplantae</taxon>
        <taxon>Streptophyta</taxon>
        <taxon>Embryophyta</taxon>
        <taxon>Bryophyta</taxon>
        <taxon>Bryophytina</taxon>
        <taxon>Bryopsida</taxon>
        <taxon>Funariidae</taxon>
        <taxon>Funariales</taxon>
        <taxon>Funariaceae</taxon>
        <taxon>Physcomitrium</taxon>
    </lineage>
</organism>
<evidence type="ECO:0000313" key="5">
    <source>
        <dbReference type="EMBL" id="PNR52021.1"/>
    </source>
</evidence>
<dbReference type="PANTHER" id="PTHR35372:SF2">
    <property type="entry name" value="SF3 HELICASE DOMAIN-CONTAINING PROTEIN"/>
    <property type="match status" value="1"/>
</dbReference>
<reference evidence="5 7" key="1">
    <citation type="journal article" date="2008" name="Science">
        <title>The Physcomitrella genome reveals evolutionary insights into the conquest of land by plants.</title>
        <authorList>
            <person name="Rensing S."/>
            <person name="Lang D."/>
            <person name="Zimmer A."/>
            <person name="Terry A."/>
            <person name="Salamov A."/>
            <person name="Shapiro H."/>
            <person name="Nishiyama T."/>
            <person name="Perroud P.-F."/>
            <person name="Lindquist E."/>
            <person name="Kamisugi Y."/>
            <person name="Tanahashi T."/>
            <person name="Sakakibara K."/>
            <person name="Fujita T."/>
            <person name="Oishi K."/>
            <person name="Shin-I T."/>
            <person name="Kuroki Y."/>
            <person name="Toyoda A."/>
            <person name="Suzuki Y."/>
            <person name="Hashimoto A."/>
            <person name="Yamaguchi K."/>
            <person name="Sugano A."/>
            <person name="Kohara Y."/>
            <person name="Fujiyama A."/>
            <person name="Anterola A."/>
            <person name="Aoki S."/>
            <person name="Ashton N."/>
            <person name="Barbazuk W.B."/>
            <person name="Barker E."/>
            <person name="Bennetzen J."/>
            <person name="Bezanilla M."/>
            <person name="Blankenship R."/>
            <person name="Cho S.H."/>
            <person name="Dutcher S."/>
            <person name="Estelle M."/>
            <person name="Fawcett J.A."/>
            <person name="Gundlach H."/>
            <person name="Hanada K."/>
            <person name="Heyl A."/>
            <person name="Hicks K.A."/>
            <person name="Hugh J."/>
            <person name="Lohr M."/>
            <person name="Mayer K."/>
            <person name="Melkozernov A."/>
            <person name="Murata T."/>
            <person name="Nelson D."/>
            <person name="Pils B."/>
            <person name="Prigge M."/>
            <person name="Reiss B."/>
            <person name="Renner T."/>
            <person name="Rombauts S."/>
            <person name="Rushton P."/>
            <person name="Sanderfoot A."/>
            <person name="Schween G."/>
            <person name="Shiu S.-H."/>
            <person name="Stueber K."/>
            <person name="Theodoulou F.L."/>
            <person name="Tu H."/>
            <person name="Van de Peer Y."/>
            <person name="Verrier P.J."/>
            <person name="Waters E."/>
            <person name="Wood A."/>
            <person name="Yang L."/>
            <person name="Cove D."/>
            <person name="Cuming A."/>
            <person name="Hasebe M."/>
            <person name="Lucas S."/>
            <person name="Mishler D.B."/>
            <person name="Reski R."/>
            <person name="Grigoriev I."/>
            <person name="Quatrano R.S."/>
            <person name="Boore J.L."/>
        </authorList>
    </citation>
    <scope>NUCLEOTIDE SEQUENCE [LARGE SCALE GENOMIC DNA]</scope>
    <source>
        <strain evidence="6 7">cv. Gransden 2004</strain>
    </source>
</reference>
<dbReference type="Gene3D" id="3.40.50.300">
    <property type="entry name" value="P-loop containing nucleotide triphosphate hydrolases"/>
    <property type="match status" value="1"/>
</dbReference>
<reference evidence="5 7" key="2">
    <citation type="journal article" date="2018" name="Plant J.">
        <title>The Physcomitrella patens chromosome-scale assembly reveals moss genome structure and evolution.</title>
        <authorList>
            <person name="Lang D."/>
            <person name="Ullrich K.K."/>
            <person name="Murat F."/>
            <person name="Fuchs J."/>
            <person name="Jenkins J."/>
            <person name="Haas F.B."/>
            <person name="Piednoel M."/>
            <person name="Gundlach H."/>
            <person name="Van Bel M."/>
            <person name="Meyberg R."/>
            <person name="Vives C."/>
            <person name="Morata J."/>
            <person name="Symeonidi A."/>
            <person name="Hiss M."/>
            <person name="Muchero W."/>
            <person name="Kamisugi Y."/>
            <person name="Saleh O."/>
            <person name="Blanc G."/>
            <person name="Decker E.L."/>
            <person name="van Gessel N."/>
            <person name="Grimwood J."/>
            <person name="Hayes R.D."/>
            <person name="Graham S.W."/>
            <person name="Gunter L.E."/>
            <person name="McDaniel S.F."/>
            <person name="Hoernstein S.N.W."/>
            <person name="Larsson A."/>
            <person name="Li F.W."/>
            <person name="Perroud P.F."/>
            <person name="Phillips J."/>
            <person name="Ranjan P."/>
            <person name="Rokshar D.S."/>
            <person name="Rothfels C.J."/>
            <person name="Schneider L."/>
            <person name="Shu S."/>
            <person name="Stevenson D.W."/>
            <person name="Thummler F."/>
            <person name="Tillich M."/>
            <person name="Villarreal Aguilar J.C."/>
            <person name="Widiez T."/>
            <person name="Wong G.K."/>
            <person name="Wymore A."/>
            <person name="Zhang Y."/>
            <person name="Zimmer A.D."/>
            <person name="Quatrano R.S."/>
            <person name="Mayer K.F.X."/>
            <person name="Goodstein D."/>
            <person name="Casacuberta J.M."/>
            <person name="Vandepoele K."/>
            <person name="Reski R."/>
            <person name="Cuming A.C."/>
            <person name="Tuskan G.A."/>
            <person name="Maumus F."/>
            <person name="Salse J."/>
            <person name="Schmutz J."/>
            <person name="Rensing S.A."/>
        </authorList>
    </citation>
    <scope>NUCLEOTIDE SEQUENCE [LARGE SCALE GENOMIC DNA]</scope>
    <source>
        <strain evidence="6 7">cv. Gransden 2004</strain>
    </source>
</reference>
<dbReference type="Gramene" id="Pp3c6_1970V3.1">
    <property type="protein sequence ID" value="PAC:32976989.CDS.1"/>
    <property type="gene ID" value="Pp3c6_1970"/>
</dbReference>
<sequence length="281" mass="31779">MRFISSCLEGRNANKIFSIWSGSGDNGKTVMVSLVERAFGDYAVKMPTSLLMGKRVQSSAATPELAMLKGRLIALVQEPDEGDKLNLGVMKELTGNDSLYIRGLYEEGAIIPQTAKFVLIANRILQMSTFDKAVWSRVRVMPFVSTFVDKIEPSHNPLTTHLKDINFSNKIPLLAPVFMRLVIEEYKQYLTYGLEEPDEVKDCTETIRVSNDIFGQFLSANVEKSNKSIVAIKELYDTYKYWSKDMFPTMKVKDISSLRQYLVRNSYTIDAVDQIQGLSLI</sequence>